<dbReference type="Pfam" id="PF13661">
    <property type="entry name" value="2OG-FeII_Oxy_4"/>
    <property type="match status" value="1"/>
</dbReference>
<dbReference type="OrthoDB" id="6466335at2"/>
<dbReference type="EMBL" id="LS483250">
    <property type="protein sequence ID" value="SQD77261.1"/>
    <property type="molecule type" value="Genomic_DNA"/>
</dbReference>
<dbReference type="KEGG" id="mya:MORIYA_0783"/>
<organism evidence="2 3">
    <name type="scientific">Moritella yayanosii</name>
    <dbReference type="NCBI Taxonomy" id="69539"/>
    <lineage>
        <taxon>Bacteria</taxon>
        <taxon>Pseudomonadati</taxon>
        <taxon>Pseudomonadota</taxon>
        <taxon>Gammaproteobacteria</taxon>
        <taxon>Alteromonadales</taxon>
        <taxon>Moritellaceae</taxon>
        <taxon>Moritella</taxon>
    </lineage>
</organism>
<sequence length="96" mass="10863">MNQFYINLFDYGDFLGIHSDGGNNIGIAINITKNWLPTFGGITHIIDQYLNIVDSLTPTFGQMFLFDSKENNIPHFVSTVSTERSGKRMSIIARFD</sequence>
<dbReference type="Gene3D" id="2.60.120.620">
    <property type="entry name" value="q2cbj1_9rhob like domain"/>
    <property type="match status" value="1"/>
</dbReference>
<evidence type="ECO:0000259" key="1">
    <source>
        <dbReference type="Pfam" id="PF13661"/>
    </source>
</evidence>
<feature type="domain" description="Prolyl 3,4-dihydroxylase TPA1/OFD1 N-terminal" evidence="1">
    <location>
        <begin position="6"/>
        <end position="93"/>
    </location>
</feature>
<accession>A0A330LMR2</accession>
<gene>
    <name evidence="2" type="ORF">MORIYA_0783</name>
</gene>
<dbReference type="InterPro" id="IPR039558">
    <property type="entry name" value="TPA1/OFD1_N"/>
</dbReference>
<evidence type="ECO:0000313" key="2">
    <source>
        <dbReference type="EMBL" id="SQD77261.1"/>
    </source>
</evidence>
<dbReference type="RefSeq" id="WP_112712790.1">
    <property type="nucleotide sequence ID" value="NZ_LS483250.1"/>
</dbReference>
<protein>
    <recommendedName>
        <fullName evidence="1">Prolyl 3,4-dihydroxylase TPA1/OFD1 N-terminal domain-containing protein</fullName>
    </recommendedName>
</protein>
<dbReference type="Proteomes" id="UP000250163">
    <property type="component" value="Chromosome MORIYA"/>
</dbReference>
<dbReference type="AlphaFoldDB" id="A0A330LMR2"/>
<name>A0A330LMR2_9GAMM</name>
<proteinExistence type="predicted"/>
<reference evidence="3" key="1">
    <citation type="submission" date="2018-05" db="EMBL/GenBank/DDBJ databases">
        <authorList>
            <person name="Cea G.-C."/>
            <person name="William W."/>
        </authorList>
    </citation>
    <scope>NUCLEOTIDE SEQUENCE [LARGE SCALE GENOMIC DNA]</scope>
    <source>
        <strain evidence="3">DB21MT 5</strain>
    </source>
</reference>
<evidence type="ECO:0000313" key="3">
    <source>
        <dbReference type="Proteomes" id="UP000250163"/>
    </source>
</evidence>
<keyword evidence="3" id="KW-1185">Reference proteome</keyword>